<dbReference type="Proteomes" id="UP000054217">
    <property type="component" value="Unassembled WGS sequence"/>
</dbReference>
<proteinExistence type="predicted"/>
<protein>
    <submittedName>
        <fullName evidence="1">Uncharacterized protein</fullName>
    </submittedName>
</protein>
<reference evidence="1 2" key="1">
    <citation type="submission" date="2014-04" db="EMBL/GenBank/DDBJ databases">
        <authorList>
            <consortium name="DOE Joint Genome Institute"/>
            <person name="Kuo A."/>
            <person name="Kohler A."/>
            <person name="Costa M.D."/>
            <person name="Nagy L.G."/>
            <person name="Floudas D."/>
            <person name="Copeland A."/>
            <person name="Barry K.W."/>
            <person name="Cichocki N."/>
            <person name="Veneault-Fourrey C."/>
            <person name="LaButti K."/>
            <person name="Lindquist E.A."/>
            <person name="Lipzen A."/>
            <person name="Lundell T."/>
            <person name="Morin E."/>
            <person name="Murat C."/>
            <person name="Sun H."/>
            <person name="Tunlid A."/>
            <person name="Henrissat B."/>
            <person name="Grigoriev I.V."/>
            <person name="Hibbett D.S."/>
            <person name="Martin F."/>
            <person name="Nordberg H.P."/>
            <person name="Cantor M.N."/>
            <person name="Hua S.X."/>
        </authorList>
    </citation>
    <scope>NUCLEOTIDE SEQUENCE [LARGE SCALE GENOMIC DNA]</scope>
    <source>
        <strain evidence="1 2">Marx 270</strain>
    </source>
</reference>
<accession>A0A0C3NKV2</accession>
<organism evidence="1 2">
    <name type="scientific">Pisolithus tinctorius Marx 270</name>
    <dbReference type="NCBI Taxonomy" id="870435"/>
    <lineage>
        <taxon>Eukaryota</taxon>
        <taxon>Fungi</taxon>
        <taxon>Dikarya</taxon>
        <taxon>Basidiomycota</taxon>
        <taxon>Agaricomycotina</taxon>
        <taxon>Agaricomycetes</taxon>
        <taxon>Agaricomycetidae</taxon>
        <taxon>Boletales</taxon>
        <taxon>Sclerodermatineae</taxon>
        <taxon>Pisolithaceae</taxon>
        <taxon>Pisolithus</taxon>
    </lineage>
</organism>
<dbReference type="HOGENOM" id="CLU_1797259_0_0_1"/>
<dbReference type="AlphaFoldDB" id="A0A0C3NKV2"/>
<gene>
    <name evidence="1" type="ORF">M404DRAFT_33739</name>
</gene>
<evidence type="ECO:0000313" key="2">
    <source>
        <dbReference type="Proteomes" id="UP000054217"/>
    </source>
</evidence>
<evidence type="ECO:0000313" key="1">
    <source>
        <dbReference type="EMBL" id="KIN95923.1"/>
    </source>
</evidence>
<sequence length="144" mass="16626">MPTNDISESSILANIEIKTCPHVTYLSLEEFTGLLEQKEPGRRWREVFLPPLIYLGARDLGDMEIISLESLFVFRQLCPLMIMDFYVHVIDHLADIDVKSRMEACNICKGEHTTRITRITKQITYYIMQGLDSWLSVLVTGVQF</sequence>
<dbReference type="OrthoDB" id="2688790at2759"/>
<reference evidence="2" key="2">
    <citation type="submission" date="2015-01" db="EMBL/GenBank/DDBJ databases">
        <title>Evolutionary Origins and Diversification of the Mycorrhizal Mutualists.</title>
        <authorList>
            <consortium name="DOE Joint Genome Institute"/>
            <consortium name="Mycorrhizal Genomics Consortium"/>
            <person name="Kohler A."/>
            <person name="Kuo A."/>
            <person name="Nagy L.G."/>
            <person name="Floudas D."/>
            <person name="Copeland A."/>
            <person name="Barry K.W."/>
            <person name="Cichocki N."/>
            <person name="Veneault-Fourrey C."/>
            <person name="LaButti K."/>
            <person name="Lindquist E.A."/>
            <person name="Lipzen A."/>
            <person name="Lundell T."/>
            <person name="Morin E."/>
            <person name="Murat C."/>
            <person name="Riley R."/>
            <person name="Ohm R."/>
            <person name="Sun H."/>
            <person name="Tunlid A."/>
            <person name="Henrissat B."/>
            <person name="Grigoriev I.V."/>
            <person name="Hibbett D.S."/>
            <person name="Martin F."/>
        </authorList>
    </citation>
    <scope>NUCLEOTIDE SEQUENCE [LARGE SCALE GENOMIC DNA]</scope>
    <source>
        <strain evidence="2">Marx 270</strain>
    </source>
</reference>
<dbReference type="InParanoid" id="A0A0C3NKV2"/>
<keyword evidence="2" id="KW-1185">Reference proteome</keyword>
<dbReference type="EMBL" id="KN832057">
    <property type="protein sequence ID" value="KIN95923.1"/>
    <property type="molecule type" value="Genomic_DNA"/>
</dbReference>
<name>A0A0C3NKV2_PISTI</name>